<keyword evidence="2" id="KW-1185">Reference proteome</keyword>
<comment type="caution">
    <text evidence="1">The sequence shown here is derived from an EMBL/GenBank/DDBJ whole genome shotgun (WGS) entry which is preliminary data.</text>
</comment>
<gene>
    <name evidence="1" type="ORF">P608_04060</name>
</gene>
<protein>
    <submittedName>
        <fullName evidence="1">Uncharacterized protein</fullName>
    </submittedName>
</protein>
<organism evidence="1 2">
    <name type="scientific">Comamonas thiooxydans</name>
    <dbReference type="NCBI Taxonomy" id="363952"/>
    <lineage>
        <taxon>Bacteria</taxon>
        <taxon>Pseudomonadati</taxon>
        <taxon>Pseudomonadota</taxon>
        <taxon>Betaproteobacteria</taxon>
        <taxon>Burkholderiales</taxon>
        <taxon>Comamonadaceae</taxon>
        <taxon>Comamonas</taxon>
    </lineage>
</organism>
<reference evidence="1 2" key="1">
    <citation type="submission" date="2013-09" db="EMBL/GenBank/DDBJ databases">
        <title>High correlation between genotypes and phenotypes of environmental bacteria Comamonas testosteroni strains.</title>
        <authorList>
            <person name="Liu L."/>
            <person name="Zhu W."/>
            <person name="Xia X."/>
            <person name="Xu B."/>
            <person name="Luo M."/>
            <person name="Wang G."/>
        </authorList>
    </citation>
    <scope>NUCLEOTIDE SEQUENCE [LARGE SCALE GENOMIC DNA]</scope>
    <source>
        <strain evidence="1 2">DF2</strain>
    </source>
</reference>
<dbReference type="AlphaFoldDB" id="A0A0E3C265"/>
<sequence>MPLRWRQQPALARPRGVEIDGAFGGESGSDAWKQYICHTSNAISCSRELVLAQGIQLEQIAGADTGLKRRSMADCRLVSSVYL</sequence>
<evidence type="ECO:0000313" key="1">
    <source>
        <dbReference type="EMBL" id="KGH19472.1"/>
    </source>
</evidence>
<proteinExistence type="predicted"/>
<name>A0A0E3C265_9BURK</name>
<dbReference type="Proteomes" id="UP000029549">
    <property type="component" value="Unassembled WGS sequence"/>
</dbReference>
<accession>A0A0E3C265</accession>
<evidence type="ECO:0000313" key="2">
    <source>
        <dbReference type="Proteomes" id="UP000029549"/>
    </source>
</evidence>
<dbReference type="EMBL" id="AWTP01000035">
    <property type="protein sequence ID" value="KGH19472.1"/>
    <property type="molecule type" value="Genomic_DNA"/>
</dbReference>